<keyword evidence="1" id="KW-0732">Signal</keyword>
<dbReference type="Proteomes" id="UP000192796">
    <property type="component" value="Unassembled WGS sequence"/>
</dbReference>
<proteinExistence type="predicted"/>
<feature type="chain" id="PRO_5012912729" description="Beta-lactamase-related domain-containing protein" evidence="1">
    <location>
        <begin position="23"/>
        <end position="133"/>
    </location>
</feature>
<accession>A0A1V9FS70</accession>
<feature type="signal peptide" evidence="1">
    <location>
        <begin position="1"/>
        <end position="22"/>
    </location>
</feature>
<gene>
    <name evidence="2" type="ORF">A3860_05695</name>
</gene>
<reference evidence="2 3" key="1">
    <citation type="submission" date="2016-03" db="EMBL/GenBank/DDBJ databases">
        <title>Niastella vici sp. nov., isolated from farmland soil.</title>
        <authorList>
            <person name="Chen L."/>
            <person name="Wang D."/>
            <person name="Yang S."/>
            <person name="Wang G."/>
        </authorList>
    </citation>
    <scope>NUCLEOTIDE SEQUENCE [LARGE SCALE GENOMIC DNA]</scope>
    <source>
        <strain evidence="2 3">DJ57</strain>
    </source>
</reference>
<evidence type="ECO:0000313" key="3">
    <source>
        <dbReference type="Proteomes" id="UP000192796"/>
    </source>
</evidence>
<sequence length="133" mass="14843">MKSVIKMLLLCGFLFLGGYAHTTQAPFGPANTADRSALAEYPVVQKNKAFFTAAPLPGLRKVADPLKATKEEDDDDDDDFFKKHPGTGYGGISSFYTTIVEYCDYYLSGRLPVREHFSYVSTSKFIMHCVIRI</sequence>
<dbReference type="EMBL" id="LVYD01000058">
    <property type="protein sequence ID" value="OQP61205.1"/>
    <property type="molecule type" value="Genomic_DNA"/>
</dbReference>
<comment type="caution">
    <text evidence="2">The sequence shown here is derived from an EMBL/GenBank/DDBJ whole genome shotgun (WGS) entry which is preliminary data.</text>
</comment>
<dbReference type="AlphaFoldDB" id="A0A1V9FS70"/>
<evidence type="ECO:0000256" key="1">
    <source>
        <dbReference type="SAM" id="SignalP"/>
    </source>
</evidence>
<protein>
    <recommendedName>
        <fullName evidence="4">Beta-lactamase-related domain-containing protein</fullName>
    </recommendedName>
</protein>
<organism evidence="2 3">
    <name type="scientific">Niastella vici</name>
    <dbReference type="NCBI Taxonomy" id="1703345"/>
    <lineage>
        <taxon>Bacteria</taxon>
        <taxon>Pseudomonadati</taxon>
        <taxon>Bacteroidota</taxon>
        <taxon>Chitinophagia</taxon>
        <taxon>Chitinophagales</taxon>
        <taxon>Chitinophagaceae</taxon>
        <taxon>Niastella</taxon>
    </lineage>
</organism>
<evidence type="ECO:0008006" key="4">
    <source>
        <dbReference type="Google" id="ProtNLM"/>
    </source>
</evidence>
<name>A0A1V9FS70_9BACT</name>
<keyword evidence="3" id="KW-1185">Reference proteome</keyword>
<evidence type="ECO:0000313" key="2">
    <source>
        <dbReference type="EMBL" id="OQP61205.1"/>
    </source>
</evidence>